<accession>A0A518C671</accession>
<dbReference type="OrthoDB" id="265360at2"/>
<evidence type="ECO:0000313" key="1">
    <source>
        <dbReference type="EMBL" id="QDU74704.1"/>
    </source>
</evidence>
<evidence type="ECO:0000313" key="2">
    <source>
        <dbReference type="Proteomes" id="UP000318626"/>
    </source>
</evidence>
<reference evidence="2" key="1">
    <citation type="submission" date="2019-02" db="EMBL/GenBank/DDBJ databases">
        <title>Deep-cultivation of Planctomycetes and their phenomic and genomic characterization uncovers novel biology.</title>
        <authorList>
            <person name="Wiegand S."/>
            <person name="Jogler M."/>
            <person name="Boedeker C."/>
            <person name="Pinto D."/>
            <person name="Vollmers J."/>
            <person name="Rivas-Marin E."/>
            <person name="Kohn T."/>
            <person name="Peeters S.H."/>
            <person name="Heuer A."/>
            <person name="Rast P."/>
            <person name="Oberbeckmann S."/>
            <person name="Bunk B."/>
            <person name="Jeske O."/>
            <person name="Meyerdierks A."/>
            <person name="Storesund J.E."/>
            <person name="Kallscheuer N."/>
            <person name="Luecker S."/>
            <person name="Lage O.M."/>
            <person name="Pohl T."/>
            <person name="Merkel B.J."/>
            <person name="Hornburger P."/>
            <person name="Mueller R.-W."/>
            <person name="Bruemmer F."/>
            <person name="Labrenz M."/>
            <person name="Spormann A.M."/>
            <person name="Op den Camp H."/>
            <person name="Overmann J."/>
            <person name="Amann R."/>
            <person name="Jetten M.S.M."/>
            <person name="Mascher T."/>
            <person name="Medema M.H."/>
            <person name="Devos D.P."/>
            <person name="Kaster A.-K."/>
            <person name="Ovreas L."/>
            <person name="Rohde M."/>
            <person name="Galperin M.Y."/>
            <person name="Jogler C."/>
        </authorList>
    </citation>
    <scope>NUCLEOTIDE SEQUENCE [LARGE SCALE GENOMIC DNA]</scope>
    <source>
        <strain evidence="2">Pan97</strain>
    </source>
</reference>
<dbReference type="RefSeq" id="WP_144971636.1">
    <property type="nucleotide sequence ID" value="NZ_CP036289.1"/>
</dbReference>
<keyword evidence="2" id="KW-1185">Reference proteome</keyword>
<organism evidence="1 2">
    <name type="scientific">Bremerella volcania</name>
    <dbReference type="NCBI Taxonomy" id="2527984"/>
    <lineage>
        <taxon>Bacteria</taxon>
        <taxon>Pseudomonadati</taxon>
        <taxon>Planctomycetota</taxon>
        <taxon>Planctomycetia</taxon>
        <taxon>Pirellulales</taxon>
        <taxon>Pirellulaceae</taxon>
        <taxon>Bremerella</taxon>
    </lineage>
</organism>
<sequence>MKDNRFKLTGLIAVALLAVGVGLGYAAQRFHDSNASGIGAGGSAPPENRLGLDIDLLLMNVVTRWQQADALTADVNWQVHLFEHTLQGIGEYTQSGRGPLQRHGVILKSTDPAAPMFFQQAVLASEPVVWTQWKTSLDESASMVRLDDLAHAHPQMPRAGIAHLIWRLQQSYAFTSIEPVMQGERQLLLVRGTKRRDAENDEGLLPFLDQQANGASLLLDAASGFPHRIQWESVESNRRTPLVTVDLIRVRAGVSPNSQLLSPTTIVPDATDQTEAYQMAVTSGAGGHY</sequence>
<dbReference type="Proteomes" id="UP000318626">
    <property type="component" value="Chromosome"/>
</dbReference>
<name>A0A518C671_9BACT</name>
<protein>
    <submittedName>
        <fullName evidence="1">Uncharacterized protein</fullName>
    </submittedName>
</protein>
<dbReference type="EMBL" id="CP036289">
    <property type="protein sequence ID" value="QDU74704.1"/>
    <property type="molecule type" value="Genomic_DNA"/>
</dbReference>
<dbReference type="AlphaFoldDB" id="A0A518C671"/>
<gene>
    <name evidence="1" type="ORF">Pan97_17170</name>
</gene>
<proteinExistence type="predicted"/>
<dbReference type="KEGG" id="bvo:Pan97_17170"/>